<dbReference type="GO" id="GO:0030245">
    <property type="term" value="P:cellulose catabolic process"/>
    <property type="evidence" value="ECO:0007669"/>
    <property type="project" value="UniProtKB-UniRule"/>
</dbReference>
<dbReference type="GO" id="GO:0046872">
    <property type="term" value="F:metal ion binding"/>
    <property type="evidence" value="ECO:0007669"/>
    <property type="project" value="UniProtKB-KW"/>
</dbReference>
<dbReference type="Proteomes" id="UP001212841">
    <property type="component" value="Unassembled WGS sequence"/>
</dbReference>
<dbReference type="GO" id="GO:0004497">
    <property type="term" value="F:monooxygenase activity"/>
    <property type="evidence" value="ECO:0007669"/>
    <property type="project" value="UniProtKB-KW"/>
</dbReference>
<dbReference type="EC" id="1.14.99.56" evidence="10"/>
<keyword evidence="15" id="KW-1185">Reference proteome</keyword>
<comment type="subcellular location">
    <subcellularLocation>
        <location evidence="10">Secreted</location>
    </subcellularLocation>
</comment>
<dbReference type="InterPro" id="IPR049892">
    <property type="entry name" value="AA9"/>
</dbReference>
<dbReference type="AlphaFoldDB" id="A0AAD5X917"/>
<comment type="caution">
    <text evidence="14">The sequence shown here is derived from an EMBL/GenBank/DDBJ whole genome shotgun (WGS) entry which is preliminary data.</text>
</comment>
<keyword evidence="2 12" id="KW-0732">Signal</keyword>
<evidence type="ECO:0000256" key="7">
    <source>
        <dbReference type="ARBA" id="ARBA00023157"/>
    </source>
</evidence>
<evidence type="ECO:0000256" key="11">
    <source>
        <dbReference type="SAM" id="MobiDB-lite"/>
    </source>
</evidence>
<dbReference type="EMBL" id="JADGJD010000003">
    <property type="protein sequence ID" value="KAJ3057466.1"/>
    <property type="molecule type" value="Genomic_DNA"/>
</dbReference>
<feature type="domain" description="Auxiliary Activity family 9 catalytic" evidence="13">
    <location>
        <begin position="17"/>
        <end position="234"/>
    </location>
</feature>
<sequence>MKAIFPTLLLAGAASAHTIFSEVAVNGVWQGKYTSATNGLRLPSYDGPVQDVTSNDVTCNGGVNPITYKSNYKIPVKAGDSISLRWTHTLTSTPQSDPEDPVADGHNGPIMVYMAKVGDAVTDTPRSGWFKIYEDGMSSDGTWAVQRLRANGGVVTVKIPECLAPGDYLFRGELIALHAAASYPGAQLYMECAQFTVTGSGSTVPSNTVSFPGAYSGSDPGIKLSIYYPKVTNYIIPGPRPFTCGNNGGGSNPTTTTTQPPRTTTTTRPPVTTTTTTQPPRTTTTTTQPPRTTTTTTRPPTTGGAPLYGQW</sequence>
<dbReference type="PANTHER" id="PTHR33353:SF18">
    <property type="entry name" value="ENDOGLUCANASE II"/>
    <property type="match status" value="1"/>
</dbReference>
<feature type="compositionally biased region" description="Low complexity" evidence="11">
    <location>
        <begin position="253"/>
        <end position="302"/>
    </location>
</feature>
<dbReference type="GO" id="GO:0030248">
    <property type="term" value="F:cellulose binding"/>
    <property type="evidence" value="ECO:0007669"/>
    <property type="project" value="UniProtKB-UniRule"/>
</dbReference>
<evidence type="ECO:0000256" key="9">
    <source>
        <dbReference type="ARBA" id="ARBA00023326"/>
    </source>
</evidence>
<dbReference type="GO" id="GO:0008810">
    <property type="term" value="F:cellulase activity"/>
    <property type="evidence" value="ECO:0007669"/>
    <property type="project" value="UniProtKB-UniRule"/>
</dbReference>
<evidence type="ECO:0000256" key="1">
    <source>
        <dbReference type="ARBA" id="ARBA00022723"/>
    </source>
</evidence>
<organism evidence="14 15">
    <name type="scientific">Rhizophlyctis rosea</name>
    <dbReference type="NCBI Taxonomy" id="64517"/>
    <lineage>
        <taxon>Eukaryota</taxon>
        <taxon>Fungi</taxon>
        <taxon>Fungi incertae sedis</taxon>
        <taxon>Chytridiomycota</taxon>
        <taxon>Chytridiomycota incertae sedis</taxon>
        <taxon>Chytridiomycetes</taxon>
        <taxon>Rhizophlyctidales</taxon>
        <taxon>Rhizophlyctidaceae</taxon>
        <taxon>Rhizophlyctis</taxon>
    </lineage>
</organism>
<comment type="function">
    <text evidence="10">Lytic polysaccharide monooxygenase (LMPO) that depolymerizes crystalline and amorphous polysaccharides via the oxidation of scissile alpha- or beta-(1-4)-glycosidic bonds, yielding C1 and/or C4 oxidation products. Catalysis by LPMOs requires the reduction of the active-site copper from Cu(II) to Cu(I) by a reducing agent and H(2)O(2) or O(2) as a cosubstrate.</text>
</comment>
<keyword evidence="8 10" id="KW-0119">Carbohydrate metabolism</keyword>
<keyword evidence="7 10" id="KW-1015">Disulfide bond</keyword>
<dbReference type="Gene3D" id="2.70.50.70">
    <property type="match status" value="1"/>
</dbReference>
<gene>
    <name evidence="14" type="ORF">HK097_006394</name>
</gene>
<keyword evidence="4" id="KW-0560">Oxidoreductase</keyword>
<evidence type="ECO:0000256" key="8">
    <source>
        <dbReference type="ARBA" id="ARBA00023277"/>
    </source>
</evidence>
<name>A0AAD5X917_9FUNG</name>
<evidence type="ECO:0000313" key="15">
    <source>
        <dbReference type="Proteomes" id="UP001212841"/>
    </source>
</evidence>
<keyword evidence="1" id="KW-0479">Metal-binding</keyword>
<evidence type="ECO:0000256" key="10">
    <source>
        <dbReference type="RuleBase" id="RU368122"/>
    </source>
</evidence>
<keyword evidence="9 10" id="KW-0624">Polysaccharide degradation</keyword>
<evidence type="ECO:0000256" key="2">
    <source>
        <dbReference type="ARBA" id="ARBA00022729"/>
    </source>
</evidence>
<feature type="signal peptide" evidence="12">
    <location>
        <begin position="1"/>
        <end position="16"/>
    </location>
</feature>
<reference evidence="14" key="1">
    <citation type="submission" date="2020-05" db="EMBL/GenBank/DDBJ databases">
        <title>Phylogenomic resolution of chytrid fungi.</title>
        <authorList>
            <person name="Stajich J.E."/>
            <person name="Amses K."/>
            <person name="Simmons R."/>
            <person name="Seto K."/>
            <person name="Myers J."/>
            <person name="Bonds A."/>
            <person name="Quandt C.A."/>
            <person name="Barry K."/>
            <person name="Liu P."/>
            <person name="Grigoriev I."/>
            <person name="Longcore J.E."/>
            <person name="James T.Y."/>
        </authorList>
    </citation>
    <scope>NUCLEOTIDE SEQUENCE</scope>
    <source>
        <strain evidence="14">JEL0318</strain>
    </source>
</reference>
<dbReference type="CDD" id="cd21175">
    <property type="entry name" value="LPMO_AA9"/>
    <property type="match status" value="1"/>
</dbReference>
<evidence type="ECO:0000256" key="4">
    <source>
        <dbReference type="ARBA" id="ARBA00023002"/>
    </source>
</evidence>
<dbReference type="GO" id="GO:0005576">
    <property type="term" value="C:extracellular region"/>
    <property type="evidence" value="ECO:0007669"/>
    <property type="project" value="UniProtKB-SubCell"/>
</dbReference>
<comment type="domain">
    <text evidence="10">Has a modular structure: an endo-beta-1,4-glucanase catalytic module at the N-terminus, a linker rich in serines and threonines, and a C-terminal carbohydrate-binding module (CBM).</text>
</comment>
<protein>
    <recommendedName>
        <fullName evidence="10">AA9 family lytic polysaccharide monooxygenase</fullName>
        <ecNumber evidence="10">1.14.99.56</ecNumber>
    </recommendedName>
    <alternativeName>
        <fullName evidence="10">Endo-beta-1,4-glucanase</fullName>
    </alternativeName>
    <alternativeName>
        <fullName evidence="10">Glycosyl hydrolase 61 family protein</fullName>
    </alternativeName>
</protein>
<accession>A0AAD5X917</accession>
<dbReference type="Pfam" id="PF03443">
    <property type="entry name" value="AA9"/>
    <property type="match status" value="1"/>
</dbReference>
<evidence type="ECO:0000256" key="12">
    <source>
        <dbReference type="SAM" id="SignalP"/>
    </source>
</evidence>
<evidence type="ECO:0000313" key="14">
    <source>
        <dbReference type="EMBL" id="KAJ3057466.1"/>
    </source>
</evidence>
<keyword evidence="5" id="KW-0186">Copper</keyword>
<evidence type="ECO:0000256" key="6">
    <source>
        <dbReference type="ARBA" id="ARBA00023033"/>
    </source>
</evidence>
<feature type="region of interest" description="Disordered" evidence="11">
    <location>
        <begin position="242"/>
        <end position="311"/>
    </location>
</feature>
<keyword evidence="6" id="KW-0503">Monooxygenase</keyword>
<keyword evidence="10" id="KW-0964">Secreted</keyword>
<feature type="chain" id="PRO_5042051684" description="AA9 family lytic polysaccharide monooxygenase" evidence="12">
    <location>
        <begin position="17"/>
        <end position="311"/>
    </location>
</feature>
<dbReference type="PANTHER" id="PTHR33353">
    <property type="entry name" value="PUTATIVE (AFU_ORTHOLOGUE AFUA_1G12560)-RELATED"/>
    <property type="match status" value="1"/>
</dbReference>
<evidence type="ECO:0000256" key="3">
    <source>
        <dbReference type="ARBA" id="ARBA00023001"/>
    </source>
</evidence>
<comment type="catalytic activity">
    <reaction evidence="10">
        <text>[(1-&gt;4)-beta-D-glucosyl]n+m + reduced acceptor + O2 = 4-dehydro-beta-D-glucosyl-[(1-&gt;4)-beta-D-glucosyl]n-1 + [(1-&gt;4)-beta-D-glucosyl]m + acceptor + H2O.</text>
        <dbReference type="EC" id="1.14.99.56"/>
    </reaction>
</comment>
<evidence type="ECO:0000256" key="5">
    <source>
        <dbReference type="ARBA" id="ARBA00023008"/>
    </source>
</evidence>
<evidence type="ECO:0000259" key="13">
    <source>
        <dbReference type="Pfam" id="PF03443"/>
    </source>
</evidence>
<proteinExistence type="predicted"/>
<dbReference type="InterPro" id="IPR005103">
    <property type="entry name" value="AA9_LPMO"/>
</dbReference>
<keyword evidence="3 10" id="KW-0136">Cellulose degradation</keyword>